<evidence type="ECO:0000256" key="4">
    <source>
        <dbReference type="ARBA" id="ARBA00023014"/>
    </source>
</evidence>
<dbReference type="RefSeq" id="WP_220380223.1">
    <property type="nucleotide sequence ID" value="NZ_CP080544.1"/>
</dbReference>
<accession>A0ABX8WRE3</accession>
<dbReference type="Proteomes" id="UP000824755">
    <property type="component" value="Chromosome"/>
</dbReference>
<keyword evidence="1" id="KW-0001">2Fe-2S</keyword>
<keyword evidence="7" id="KW-1185">Reference proteome</keyword>
<evidence type="ECO:0000256" key="3">
    <source>
        <dbReference type="ARBA" id="ARBA00023004"/>
    </source>
</evidence>
<feature type="domain" description="Rieske" evidence="5">
    <location>
        <begin position="5"/>
        <end position="107"/>
    </location>
</feature>
<dbReference type="Pfam" id="PF00355">
    <property type="entry name" value="Rieske"/>
    <property type="match status" value="1"/>
</dbReference>
<dbReference type="EMBL" id="CP080544">
    <property type="protein sequence ID" value="QYR53407.1"/>
    <property type="molecule type" value="Genomic_DNA"/>
</dbReference>
<dbReference type="SUPFAM" id="SSF50022">
    <property type="entry name" value="ISP domain"/>
    <property type="match status" value="1"/>
</dbReference>
<name>A0ABX8WRE3_9GAMM</name>
<dbReference type="PROSITE" id="PS51296">
    <property type="entry name" value="RIESKE"/>
    <property type="match status" value="1"/>
</dbReference>
<proteinExistence type="predicted"/>
<dbReference type="InterPro" id="IPR017941">
    <property type="entry name" value="Rieske_2Fe-2S"/>
</dbReference>
<dbReference type="InterPro" id="IPR036922">
    <property type="entry name" value="Rieske_2Fe-2S_sf"/>
</dbReference>
<keyword evidence="4" id="KW-0411">Iron-sulfur</keyword>
<evidence type="ECO:0000259" key="5">
    <source>
        <dbReference type="PROSITE" id="PS51296"/>
    </source>
</evidence>
<dbReference type="Gene3D" id="2.102.10.10">
    <property type="entry name" value="Rieske [2Fe-2S] iron-sulphur domain"/>
    <property type="match status" value="1"/>
</dbReference>
<evidence type="ECO:0000256" key="2">
    <source>
        <dbReference type="ARBA" id="ARBA00022723"/>
    </source>
</evidence>
<sequence>MNNHFPVAQFADGSVNEVEVDLNGEIESVIVHREGDTLRAWLNVCPHAGRRLDYAPGEFLKTPEGLLMCAVHGATFELGRGTCVGGPCLGAALTPVPVEQAADGAWVVATPVSVTP</sequence>
<dbReference type="PANTHER" id="PTHR40261:SF1">
    <property type="entry name" value="RIESKE DOMAIN-CONTAINING PROTEIN"/>
    <property type="match status" value="1"/>
</dbReference>
<dbReference type="CDD" id="cd03467">
    <property type="entry name" value="Rieske"/>
    <property type="match status" value="1"/>
</dbReference>
<evidence type="ECO:0000313" key="7">
    <source>
        <dbReference type="Proteomes" id="UP000824755"/>
    </source>
</evidence>
<organism evidence="6 7">
    <name type="scientific">Lysobacter soyae</name>
    <dbReference type="NCBI Taxonomy" id="2764185"/>
    <lineage>
        <taxon>Bacteria</taxon>
        <taxon>Pseudomonadati</taxon>
        <taxon>Pseudomonadota</taxon>
        <taxon>Gammaproteobacteria</taxon>
        <taxon>Lysobacterales</taxon>
        <taxon>Lysobacteraceae</taxon>
        <taxon>Lysobacter</taxon>
    </lineage>
</organism>
<protein>
    <submittedName>
        <fullName evidence="6">Rieske (2Fe-2S) protein</fullName>
    </submittedName>
</protein>
<dbReference type="PANTHER" id="PTHR40261">
    <property type="match status" value="1"/>
</dbReference>
<evidence type="ECO:0000256" key="1">
    <source>
        <dbReference type="ARBA" id="ARBA00022714"/>
    </source>
</evidence>
<keyword evidence="3" id="KW-0408">Iron</keyword>
<evidence type="ECO:0000313" key="6">
    <source>
        <dbReference type="EMBL" id="QYR53407.1"/>
    </source>
</evidence>
<keyword evidence="2" id="KW-0479">Metal-binding</keyword>
<reference evidence="6 7" key="1">
    <citation type="submission" date="2021-08" db="EMBL/GenBank/DDBJ databases">
        <title>Lysobacter sp. strain CJ11 Genome sequencing and assembly.</title>
        <authorList>
            <person name="Kim I."/>
        </authorList>
    </citation>
    <scope>NUCLEOTIDE SEQUENCE [LARGE SCALE GENOMIC DNA]</scope>
    <source>
        <strain evidence="6 7">CJ11</strain>
    </source>
</reference>
<gene>
    <name evidence="6" type="ORF">H8L67_02535</name>
</gene>